<evidence type="ECO:0000313" key="2">
    <source>
        <dbReference type="Proteomes" id="UP000585681"/>
    </source>
</evidence>
<evidence type="ECO:0000313" key="1">
    <source>
        <dbReference type="EMBL" id="MBB4021278.1"/>
    </source>
</evidence>
<sequence length="259" mass="28998">MSLMSEIDISAAYKAGARSEDRRHAFVAGCARSGTTALTRLLNRHPDICIGHERFAKLYKTGGLTPAHFEPERFLSVQDGDTHYDALSGFRAAHGAGIGAAKLVGDKIPRITDDFETLFAAFPGCKVVYILRDPFSVAESYERRAKDPQDGWAPTRGFLAAMQEWNDSLLRTKKELGRRPDQVGIFCFHDLLIAGTSLPRLYRFLEVDAPREDPLDEVITLSPPTDQNPMLRKAVAEHANFRIYRWLLDKADAQDKSFT</sequence>
<keyword evidence="2" id="KW-1185">Reference proteome</keyword>
<proteinExistence type="predicted"/>
<name>A0A840CCL1_9RHOB</name>
<dbReference type="Proteomes" id="UP000585681">
    <property type="component" value="Unassembled WGS sequence"/>
</dbReference>
<gene>
    <name evidence="1" type="ORF">GGR17_001069</name>
</gene>
<dbReference type="RefSeq" id="WP_054537801.1">
    <property type="nucleotide sequence ID" value="NZ_JACIEQ010000001.1"/>
</dbReference>
<organism evidence="1 2">
    <name type="scientific">Actibacterium naphthalenivorans</name>
    <dbReference type="NCBI Taxonomy" id="1614693"/>
    <lineage>
        <taxon>Bacteria</taxon>
        <taxon>Pseudomonadati</taxon>
        <taxon>Pseudomonadota</taxon>
        <taxon>Alphaproteobacteria</taxon>
        <taxon>Rhodobacterales</taxon>
        <taxon>Roseobacteraceae</taxon>
        <taxon>Actibacterium</taxon>
    </lineage>
</organism>
<accession>A0A840CCL1</accession>
<dbReference type="EMBL" id="JACIEQ010000001">
    <property type="protein sequence ID" value="MBB4021278.1"/>
    <property type="molecule type" value="Genomic_DNA"/>
</dbReference>
<evidence type="ECO:0008006" key="3">
    <source>
        <dbReference type="Google" id="ProtNLM"/>
    </source>
</evidence>
<dbReference type="Pfam" id="PF13469">
    <property type="entry name" value="Sulfotransfer_3"/>
    <property type="match status" value="1"/>
</dbReference>
<dbReference type="Gene3D" id="3.40.50.300">
    <property type="entry name" value="P-loop containing nucleotide triphosphate hydrolases"/>
    <property type="match status" value="1"/>
</dbReference>
<protein>
    <recommendedName>
        <fullName evidence="3">Sulfotransferase</fullName>
    </recommendedName>
</protein>
<dbReference type="SUPFAM" id="SSF52540">
    <property type="entry name" value="P-loop containing nucleoside triphosphate hydrolases"/>
    <property type="match status" value="1"/>
</dbReference>
<reference evidence="1" key="1">
    <citation type="submission" date="2020-08" db="EMBL/GenBank/DDBJ databases">
        <title>Genomic Encyclopedia of Type Strains, Phase IV (KMG-IV): sequencing the most valuable type-strain genomes for metagenomic binning, comparative biology and taxonomic classification.</title>
        <authorList>
            <person name="Goeker M."/>
        </authorList>
    </citation>
    <scope>NUCLEOTIDE SEQUENCE [LARGE SCALE GENOMIC DNA]</scope>
    <source>
        <strain evidence="1">DSM 105040</strain>
    </source>
</reference>
<dbReference type="AlphaFoldDB" id="A0A840CCL1"/>
<dbReference type="InterPro" id="IPR027417">
    <property type="entry name" value="P-loop_NTPase"/>
</dbReference>
<comment type="caution">
    <text evidence="1">The sequence shown here is derived from an EMBL/GenBank/DDBJ whole genome shotgun (WGS) entry which is preliminary data.</text>
</comment>